<evidence type="ECO:0000256" key="1">
    <source>
        <dbReference type="ARBA" id="ARBA00022679"/>
    </source>
</evidence>
<dbReference type="GO" id="GO:0048029">
    <property type="term" value="F:monosaccharide binding"/>
    <property type="evidence" value="ECO:0007669"/>
    <property type="project" value="TreeGrafter"/>
</dbReference>
<keyword evidence="4" id="KW-0460">Magnesium</keyword>
<dbReference type="GO" id="GO:0046872">
    <property type="term" value="F:metal ion binding"/>
    <property type="evidence" value="ECO:0007669"/>
    <property type="project" value="UniProtKB-KW"/>
</dbReference>
<evidence type="ECO:0000313" key="7">
    <source>
        <dbReference type="EMBL" id="EQB59740.1"/>
    </source>
</evidence>
<dbReference type="GO" id="GO:0005945">
    <property type="term" value="C:6-phosphofructokinase complex"/>
    <property type="evidence" value="ECO:0007669"/>
    <property type="project" value="TreeGrafter"/>
</dbReference>
<dbReference type="EMBL" id="KE647374">
    <property type="protein sequence ID" value="EQB59740.1"/>
    <property type="molecule type" value="Genomic_DNA"/>
</dbReference>
<dbReference type="GO" id="GO:0070095">
    <property type="term" value="F:fructose-6-phosphate binding"/>
    <property type="evidence" value="ECO:0007669"/>
    <property type="project" value="TreeGrafter"/>
</dbReference>
<keyword evidence="1" id="KW-0808">Transferase</keyword>
<protein>
    <submittedName>
        <fullName evidence="7">6-muscle type isoform 2</fullName>
    </submittedName>
</protein>
<proteinExistence type="predicted"/>
<dbReference type="Gene3D" id="3.40.50.450">
    <property type="match status" value="2"/>
</dbReference>
<dbReference type="GO" id="GO:0016208">
    <property type="term" value="F:AMP binding"/>
    <property type="evidence" value="ECO:0007669"/>
    <property type="project" value="TreeGrafter"/>
</dbReference>
<organism evidence="7 8">
    <name type="scientific">Vairimorpha apis BRL 01</name>
    <dbReference type="NCBI Taxonomy" id="1037528"/>
    <lineage>
        <taxon>Eukaryota</taxon>
        <taxon>Fungi</taxon>
        <taxon>Fungi incertae sedis</taxon>
        <taxon>Microsporidia</taxon>
        <taxon>Nosematidae</taxon>
        <taxon>Vairimorpha</taxon>
    </lineage>
</organism>
<feature type="domain" description="Phosphofructokinase" evidence="6">
    <location>
        <begin position="228"/>
        <end position="413"/>
    </location>
</feature>
<dbReference type="GO" id="GO:0042802">
    <property type="term" value="F:identical protein binding"/>
    <property type="evidence" value="ECO:0007669"/>
    <property type="project" value="TreeGrafter"/>
</dbReference>
<dbReference type="VEuPathDB" id="MicrosporidiaDB:NAPIS_ORF02732"/>
<evidence type="ECO:0000256" key="3">
    <source>
        <dbReference type="ARBA" id="ARBA00022777"/>
    </source>
</evidence>
<dbReference type="SUPFAM" id="SSF53784">
    <property type="entry name" value="Phosphofructokinase"/>
    <property type="match status" value="1"/>
</dbReference>
<sequence length="465" mass="52362">MKVDPYIILNGFDGLIKDQVIKAQLFEFSNDFNNGGANLGLGSVDILDLKLVLDKLEEHRINNLIIIGDSDCLPLLEELKIENSRRVNCSFIKDENISLSENKKTILCGKKERNFNENKSLSKISDDIKNDNKDHIDKDNDNMNDNNLNNINLKGIDLNKIKTNDINDMTIDNYYLKTDSSETYSNIEKNKEFANNVKHCSKENSFDNKKINDVLKNSSNENNHTTDKTTKKSFIEKKYTINKTPLNIILVPSASSNNIPCTEISIGSDTALNTILKVADCAKLNSLSNKKHVFVLEIGGENCGFLTLMAGIAAGSFDCFIPERKYLISHLSETAHRLRKRLKSNLRSGIVVFRNEKTFCSISTESFCRVLKTDGKNLFDTDYSVICRLQQGISPTPIDRINAFMFGVKAVDFCLNNKGIGIVGLEGSNVVFTEIDKVMDLYDVEKKVTKNPKWIKYSSVCKSLE</sequence>
<keyword evidence="2" id="KW-0479">Metal-binding</keyword>
<evidence type="ECO:0000259" key="6">
    <source>
        <dbReference type="Pfam" id="PF00365"/>
    </source>
</evidence>
<dbReference type="AlphaFoldDB" id="T0MF84"/>
<dbReference type="GO" id="GO:0005524">
    <property type="term" value="F:ATP binding"/>
    <property type="evidence" value="ECO:0007669"/>
    <property type="project" value="TreeGrafter"/>
</dbReference>
<keyword evidence="3" id="KW-0418">Kinase</keyword>
<dbReference type="GO" id="GO:0030388">
    <property type="term" value="P:fructose 1,6-bisphosphate metabolic process"/>
    <property type="evidence" value="ECO:0007669"/>
    <property type="project" value="TreeGrafter"/>
</dbReference>
<dbReference type="InterPro" id="IPR035966">
    <property type="entry name" value="PKF_sf"/>
</dbReference>
<dbReference type="InterPro" id="IPR000023">
    <property type="entry name" value="Phosphofructokinase_dom"/>
</dbReference>
<reference evidence="7 8" key="1">
    <citation type="journal article" date="2013" name="BMC Genomics">
        <title>Genome sequencing and comparative genomics of honey bee microsporidia, Nosema apis reveal novel insights into host-parasite interactions.</title>
        <authorList>
            <person name="Chen Yp."/>
            <person name="Pettis J.S."/>
            <person name="Zhao Y."/>
            <person name="Liu X."/>
            <person name="Tallon L.J."/>
            <person name="Sadzewicz L.D."/>
            <person name="Li R."/>
            <person name="Zheng H."/>
            <person name="Huang S."/>
            <person name="Zhang X."/>
            <person name="Hamilton M.C."/>
            <person name="Pernal S.F."/>
            <person name="Melathopoulos A.P."/>
            <person name="Yan X."/>
            <person name="Evans J.D."/>
        </authorList>
    </citation>
    <scope>NUCLEOTIDE SEQUENCE [LARGE SCALE GENOMIC DNA]</scope>
    <source>
        <strain evidence="7 8">BRL 01</strain>
    </source>
</reference>
<evidence type="ECO:0000256" key="5">
    <source>
        <dbReference type="ARBA" id="ARBA00048070"/>
    </source>
</evidence>
<dbReference type="Gene3D" id="3.40.50.460">
    <property type="entry name" value="Phosphofructokinase domain"/>
    <property type="match status" value="1"/>
</dbReference>
<evidence type="ECO:0000256" key="4">
    <source>
        <dbReference type="ARBA" id="ARBA00022842"/>
    </source>
</evidence>
<gene>
    <name evidence="7" type="ORF">NAPIS_ORF02732</name>
</gene>
<dbReference type="UniPathway" id="UPA00109">
    <property type="reaction ID" value="UER00182"/>
</dbReference>
<dbReference type="Proteomes" id="UP000053780">
    <property type="component" value="Unassembled WGS sequence"/>
</dbReference>
<keyword evidence="8" id="KW-1185">Reference proteome</keyword>
<evidence type="ECO:0000256" key="2">
    <source>
        <dbReference type="ARBA" id="ARBA00022723"/>
    </source>
</evidence>
<dbReference type="GO" id="GO:0003872">
    <property type="term" value="F:6-phosphofructokinase activity"/>
    <property type="evidence" value="ECO:0007669"/>
    <property type="project" value="UniProtKB-EC"/>
</dbReference>
<dbReference type="HOGENOM" id="CLU_588048_0_0_1"/>
<dbReference type="GO" id="GO:0006002">
    <property type="term" value="P:fructose 6-phosphate metabolic process"/>
    <property type="evidence" value="ECO:0007669"/>
    <property type="project" value="TreeGrafter"/>
</dbReference>
<accession>T0MF84</accession>
<dbReference type="Pfam" id="PF00365">
    <property type="entry name" value="PFK"/>
    <property type="match status" value="1"/>
</dbReference>
<evidence type="ECO:0000313" key="8">
    <source>
        <dbReference type="Proteomes" id="UP000053780"/>
    </source>
</evidence>
<dbReference type="PANTHER" id="PTHR13697:SF4">
    <property type="entry name" value="ATP-DEPENDENT 6-PHOSPHOFRUCTOKINASE"/>
    <property type="match status" value="1"/>
</dbReference>
<dbReference type="OrthoDB" id="537915at2759"/>
<dbReference type="PANTHER" id="PTHR13697">
    <property type="entry name" value="PHOSPHOFRUCTOKINASE"/>
    <property type="match status" value="1"/>
</dbReference>
<comment type="catalytic activity">
    <reaction evidence="5">
        <text>beta-D-fructose 6-phosphate + ATP = beta-D-fructose 1,6-bisphosphate + ADP + H(+)</text>
        <dbReference type="Rhea" id="RHEA:16109"/>
        <dbReference type="ChEBI" id="CHEBI:15378"/>
        <dbReference type="ChEBI" id="CHEBI:30616"/>
        <dbReference type="ChEBI" id="CHEBI:32966"/>
        <dbReference type="ChEBI" id="CHEBI:57634"/>
        <dbReference type="ChEBI" id="CHEBI:456216"/>
        <dbReference type="EC" id="2.7.1.11"/>
    </reaction>
</comment>
<dbReference type="GO" id="GO:0061621">
    <property type="term" value="P:canonical glycolysis"/>
    <property type="evidence" value="ECO:0007669"/>
    <property type="project" value="TreeGrafter"/>
</dbReference>
<name>T0MF84_9MICR</name>